<dbReference type="FunFam" id="1.10.8.60:FF:000001">
    <property type="entry name" value="ATP-dependent zinc metalloprotease FtsH"/>
    <property type="match status" value="1"/>
</dbReference>
<keyword evidence="7" id="KW-0378">Hydrolase</keyword>
<keyword evidence="5" id="KW-0812">Transmembrane</keyword>
<dbReference type="SUPFAM" id="SSF52540">
    <property type="entry name" value="P-loop containing nucleoside triphosphate hydrolases"/>
    <property type="match status" value="1"/>
</dbReference>
<dbReference type="PROSITE" id="PS00674">
    <property type="entry name" value="AAA"/>
    <property type="match status" value="1"/>
</dbReference>
<organism evidence="16 17">
    <name type="scientific">Candidatus Dojkabacteria bacterium</name>
    <dbReference type="NCBI Taxonomy" id="2099670"/>
    <lineage>
        <taxon>Bacteria</taxon>
        <taxon>Candidatus Dojkabacteria</taxon>
    </lineage>
</organism>
<dbReference type="PANTHER" id="PTHR23076">
    <property type="entry name" value="METALLOPROTEASE M41 FTSH"/>
    <property type="match status" value="1"/>
</dbReference>
<evidence type="ECO:0000256" key="10">
    <source>
        <dbReference type="ARBA" id="ARBA00023049"/>
    </source>
</evidence>
<feature type="domain" description="AAA ATPase AAA+ lid" evidence="15">
    <location>
        <begin position="94"/>
        <end position="136"/>
    </location>
</feature>
<keyword evidence="4" id="KW-0645">Protease</keyword>
<comment type="similarity">
    <text evidence="3">In the C-terminal section; belongs to the peptidase M41 family.</text>
</comment>
<gene>
    <name evidence="16" type="ORF">KC622_01820</name>
</gene>
<evidence type="ECO:0000256" key="1">
    <source>
        <dbReference type="ARBA" id="ARBA00001947"/>
    </source>
</evidence>
<evidence type="ECO:0000259" key="13">
    <source>
        <dbReference type="Pfam" id="PF00004"/>
    </source>
</evidence>
<feature type="domain" description="Peptidase M41" evidence="14">
    <location>
        <begin position="156"/>
        <end position="338"/>
    </location>
</feature>
<name>A0A955KVM8_9BACT</name>
<protein>
    <submittedName>
        <fullName evidence="16">AAA family ATPase</fullName>
    </submittedName>
</protein>
<dbReference type="InterPro" id="IPR037219">
    <property type="entry name" value="Peptidase_M41-like"/>
</dbReference>
<feature type="non-terminal residue" evidence="16">
    <location>
        <position position="1"/>
    </location>
</feature>
<dbReference type="GO" id="GO:0004222">
    <property type="term" value="F:metalloendopeptidase activity"/>
    <property type="evidence" value="ECO:0007669"/>
    <property type="project" value="InterPro"/>
</dbReference>
<dbReference type="Gene3D" id="1.10.8.60">
    <property type="match status" value="1"/>
</dbReference>
<dbReference type="PANTHER" id="PTHR23076:SF113">
    <property type="entry name" value="ATP-DEPENDENT ZINC METALLOPROTEASE FTSH 1, CHLOROPLASTIC-RELATED"/>
    <property type="match status" value="1"/>
</dbReference>
<evidence type="ECO:0000256" key="6">
    <source>
        <dbReference type="ARBA" id="ARBA00022723"/>
    </source>
</evidence>
<keyword evidence="6" id="KW-0479">Metal-binding</keyword>
<dbReference type="GO" id="GO:0046872">
    <property type="term" value="F:metal ion binding"/>
    <property type="evidence" value="ECO:0007669"/>
    <property type="project" value="UniProtKB-KW"/>
</dbReference>
<dbReference type="GO" id="GO:0004176">
    <property type="term" value="F:ATP-dependent peptidase activity"/>
    <property type="evidence" value="ECO:0007669"/>
    <property type="project" value="InterPro"/>
</dbReference>
<evidence type="ECO:0000256" key="4">
    <source>
        <dbReference type="ARBA" id="ARBA00022670"/>
    </source>
</evidence>
<dbReference type="Pfam" id="PF17862">
    <property type="entry name" value="AAA_lid_3"/>
    <property type="match status" value="1"/>
</dbReference>
<reference evidence="16" key="2">
    <citation type="journal article" date="2021" name="Microbiome">
        <title>Successional dynamics and alternative stable states in a saline activated sludge microbial community over 9 years.</title>
        <authorList>
            <person name="Wang Y."/>
            <person name="Ye J."/>
            <person name="Ju F."/>
            <person name="Liu L."/>
            <person name="Boyd J.A."/>
            <person name="Deng Y."/>
            <person name="Parks D.H."/>
            <person name="Jiang X."/>
            <person name="Yin X."/>
            <person name="Woodcroft B.J."/>
            <person name="Tyson G.W."/>
            <person name="Hugenholtz P."/>
            <person name="Polz M.F."/>
            <person name="Zhang T."/>
        </authorList>
    </citation>
    <scope>NUCLEOTIDE SEQUENCE</scope>
    <source>
        <strain evidence="16">HKST-UBA16</strain>
    </source>
</reference>
<comment type="cofactor">
    <cofactor evidence="1">
        <name>Zn(2+)</name>
        <dbReference type="ChEBI" id="CHEBI:29105"/>
    </cofactor>
</comment>
<keyword evidence="10" id="KW-0482">Metalloprotease</keyword>
<keyword evidence="8" id="KW-0862">Zinc</keyword>
<dbReference type="AlphaFoldDB" id="A0A955KVM8"/>
<keyword evidence="12" id="KW-0067">ATP-binding</keyword>
<evidence type="ECO:0000256" key="2">
    <source>
        <dbReference type="ARBA" id="ARBA00004370"/>
    </source>
</evidence>
<reference evidence="16" key="1">
    <citation type="submission" date="2020-04" db="EMBL/GenBank/DDBJ databases">
        <authorList>
            <person name="Zhang T."/>
        </authorList>
    </citation>
    <scope>NUCLEOTIDE SEQUENCE</scope>
    <source>
        <strain evidence="16">HKST-UBA16</strain>
    </source>
</reference>
<keyword evidence="11" id="KW-0472">Membrane</keyword>
<feature type="domain" description="ATPase AAA-type core" evidence="13">
    <location>
        <begin position="1"/>
        <end position="70"/>
    </location>
</feature>
<keyword evidence="9" id="KW-1133">Transmembrane helix</keyword>
<keyword evidence="12" id="KW-0547">Nucleotide-binding</keyword>
<dbReference type="InterPro" id="IPR003960">
    <property type="entry name" value="ATPase_AAA_CS"/>
</dbReference>
<dbReference type="InterPro" id="IPR027417">
    <property type="entry name" value="P-loop_NTPase"/>
</dbReference>
<evidence type="ECO:0000256" key="3">
    <source>
        <dbReference type="ARBA" id="ARBA00010044"/>
    </source>
</evidence>
<accession>A0A955KVM8</accession>
<dbReference type="GO" id="GO:0016887">
    <property type="term" value="F:ATP hydrolysis activity"/>
    <property type="evidence" value="ECO:0007669"/>
    <property type="project" value="InterPro"/>
</dbReference>
<proteinExistence type="inferred from homology"/>
<evidence type="ECO:0000256" key="7">
    <source>
        <dbReference type="ARBA" id="ARBA00022801"/>
    </source>
</evidence>
<dbReference type="Proteomes" id="UP000748332">
    <property type="component" value="Unassembled WGS sequence"/>
</dbReference>
<dbReference type="SUPFAM" id="SSF140990">
    <property type="entry name" value="FtsH protease domain-like"/>
    <property type="match status" value="1"/>
</dbReference>
<dbReference type="GO" id="GO:0016020">
    <property type="term" value="C:membrane"/>
    <property type="evidence" value="ECO:0007669"/>
    <property type="project" value="UniProtKB-SubCell"/>
</dbReference>
<evidence type="ECO:0000313" key="17">
    <source>
        <dbReference type="Proteomes" id="UP000748332"/>
    </source>
</evidence>
<evidence type="ECO:0000259" key="15">
    <source>
        <dbReference type="Pfam" id="PF17862"/>
    </source>
</evidence>
<dbReference type="Pfam" id="PF00004">
    <property type="entry name" value="AAA"/>
    <property type="match status" value="1"/>
</dbReference>
<evidence type="ECO:0000256" key="9">
    <source>
        <dbReference type="ARBA" id="ARBA00022989"/>
    </source>
</evidence>
<comment type="caution">
    <text evidence="16">The sequence shown here is derived from an EMBL/GenBank/DDBJ whole genome shotgun (WGS) entry which is preliminary data.</text>
</comment>
<dbReference type="InterPro" id="IPR003959">
    <property type="entry name" value="ATPase_AAA_core"/>
</dbReference>
<evidence type="ECO:0000313" key="16">
    <source>
        <dbReference type="EMBL" id="MCA9375049.1"/>
    </source>
</evidence>
<dbReference type="EMBL" id="JAGQLM010000073">
    <property type="protein sequence ID" value="MCA9375049.1"/>
    <property type="molecule type" value="Genomic_DNA"/>
</dbReference>
<evidence type="ECO:0000259" key="14">
    <source>
        <dbReference type="Pfam" id="PF01434"/>
    </source>
</evidence>
<evidence type="ECO:0000256" key="8">
    <source>
        <dbReference type="ARBA" id="ARBA00022833"/>
    </source>
</evidence>
<dbReference type="GO" id="GO:0005524">
    <property type="term" value="F:ATP binding"/>
    <property type="evidence" value="ECO:0007669"/>
    <property type="project" value="UniProtKB-KW"/>
</dbReference>
<dbReference type="Gene3D" id="3.40.50.300">
    <property type="entry name" value="P-loop containing nucleotide triphosphate hydrolases"/>
    <property type="match status" value="1"/>
</dbReference>
<dbReference type="InterPro" id="IPR041569">
    <property type="entry name" value="AAA_lid_3"/>
</dbReference>
<evidence type="ECO:0000256" key="5">
    <source>
        <dbReference type="ARBA" id="ARBA00022692"/>
    </source>
</evidence>
<dbReference type="GO" id="GO:0006508">
    <property type="term" value="P:proteolysis"/>
    <property type="evidence" value="ECO:0007669"/>
    <property type="project" value="UniProtKB-KW"/>
</dbReference>
<dbReference type="InterPro" id="IPR000642">
    <property type="entry name" value="Peptidase_M41"/>
</dbReference>
<dbReference type="FunFam" id="1.20.58.760:FF:000001">
    <property type="entry name" value="ATP-dependent zinc metalloprotease FtsH"/>
    <property type="match status" value="1"/>
</dbReference>
<dbReference type="Gene3D" id="1.20.58.760">
    <property type="entry name" value="Peptidase M41"/>
    <property type="match status" value="1"/>
</dbReference>
<evidence type="ECO:0000256" key="11">
    <source>
        <dbReference type="ARBA" id="ARBA00023136"/>
    </source>
</evidence>
<sequence length="341" mass="38130">FIDEIDAVAKKRGTVLHSAGGEQTLNQILVEMDGLETRENVIVLAATNRPDVLDPAILRPGRFDRTVTVQMPDYEGRLAILRVHAKNKKFDKNADLETVARKTVGYSGADLENLLNEAAIMAAKDERSVISQSDLIESHLKVKLGRQKRNKRTEDDIKRVAYHEAGHAVVAKLTPGAHPVEKISIISRGDSGGVTVTIPEEEETMTKKSQLYAKITTLVSGKVAEELFMEEMTTGASSDIKYATELARLMVQKFGMNERLGFVSYGNIEDSSYLGFQYNSSKEYSEKTAEMIDEEVRKIMEKAQKSSKRILTDNKALVEKLVSLLIENEEVDRKEFDSLFE</sequence>
<comment type="subcellular location">
    <subcellularLocation>
        <location evidence="2">Membrane</location>
    </subcellularLocation>
</comment>
<dbReference type="Pfam" id="PF01434">
    <property type="entry name" value="Peptidase_M41"/>
    <property type="match status" value="1"/>
</dbReference>
<comment type="similarity">
    <text evidence="12">Belongs to the AAA ATPase family.</text>
</comment>
<evidence type="ECO:0000256" key="12">
    <source>
        <dbReference type="RuleBase" id="RU003651"/>
    </source>
</evidence>